<gene>
    <name evidence="3" type="ORF">QYE76_018663</name>
</gene>
<evidence type="ECO:0000259" key="2">
    <source>
        <dbReference type="Pfam" id="PF13456"/>
    </source>
</evidence>
<evidence type="ECO:0000313" key="3">
    <source>
        <dbReference type="EMBL" id="KAK1603179.1"/>
    </source>
</evidence>
<sequence>MRRYARNGVAFGPGTVELFGDSKLVISQLTDEYKCESESLFPYWMECRELMEKFRYINFNWVPRSQNTEANDLAQMASGYKDIQTGEVQVRFLEQDDPTLRAVAALVVGALVGAAAGKLLVAAPIALWEPSYSSSSSSSGAERRRRIVLEESLSSSLPPPRRKCSRPRRTSRPRSSPPVPRRQGSWRSSWLVKDLSSSDRTKGSWVLVVPLRWGEDVVRRSEPHSASPREMKKIGGKIR</sequence>
<feature type="region of interest" description="Disordered" evidence="1">
    <location>
        <begin position="219"/>
        <end position="239"/>
    </location>
</feature>
<reference evidence="3" key="1">
    <citation type="submission" date="2023-07" db="EMBL/GenBank/DDBJ databases">
        <title>A chromosome-level genome assembly of Lolium multiflorum.</title>
        <authorList>
            <person name="Chen Y."/>
            <person name="Copetti D."/>
            <person name="Kolliker R."/>
            <person name="Studer B."/>
        </authorList>
    </citation>
    <scope>NUCLEOTIDE SEQUENCE</scope>
    <source>
        <strain evidence="3">02402/16</strain>
        <tissue evidence="3">Leaf</tissue>
    </source>
</reference>
<dbReference type="Gene3D" id="3.30.420.10">
    <property type="entry name" value="Ribonuclease H-like superfamily/Ribonuclease H"/>
    <property type="match status" value="1"/>
</dbReference>
<keyword evidence="4" id="KW-1185">Reference proteome</keyword>
<feature type="region of interest" description="Disordered" evidence="1">
    <location>
        <begin position="150"/>
        <end position="185"/>
    </location>
</feature>
<accession>A0AAD8QLB6</accession>
<dbReference type="SUPFAM" id="SSF53098">
    <property type="entry name" value="Ribonuclease H-like"/>
    <property type="match status" value="1"/>
</dbReference>
<dbReference type="PANTHER" id="PTHR48475:SF1">
    <property type="entry name" value="RNASE H TYPE-1 DOMAIN-CONTAINING PROTEIN"/>
    <property type="match status" value="1"/>
</dbReference>
<proteinExistence type="predicted"/>
<comment type="caution">
    <text evidence="3">The sequence shown here is derived from an EMBL/GenBank/DDBJ whole genome shotgun (WGS) entry which is preliminary data.</text>
</comment>
<dbReference type="InterPro" id="IPR012337">
    <property type="entry name" value="RNaseH-like_sf"/>
</dbReference>
<dbReference type="Proteomes" id="UP001231189">
    <property type="component" value="Unassembled WGS sequence"/>
</dbReference>
<name>A0AAD8QLB6_LOLMU</name>
<dbReference type="EMBL" id="JAUUTY010000111">
    <property type="protein sequence ID" value="KAK1603179.1"/>
    <property type="molecule type" value="Genomic_DNA"/>
</dbReference>
<feature type="compositionally biased region" description="Basic and acidic residues" evidence="1">
    <location>
        <begin position="219"/>
        <end position="233"/>
    </location>
</feature>
<dbReference type="GO" id="GO:0003676">
    <property type="term" value="F:nucleic acid binding"/>
    <property type="evidence" value="ECO:0007669"/>
    <property type="project" value="InterPro"/>
</dbReference>
<feature type="compositionally biased region" description="Basic residues" evidence="1">
    <location>
        <begin position="160"/>
        <end position="172"/>
    </location>
</feature>
<feature type="domain" description="RNase H type-1" evidence="2">
    <location>
        <begin position="15"/>
        <end position="77"/>
    </location>
</feature>
<evidence type="ECO:0000256" key="1">
    <source>
        <dbReference type="SAM" id="MobiDB-lite"/>
    </source>
</evidence>
<dbReference type="InterPro" id="IPR002156">
    <property type="entry name" value="RNaseH_domain"/>
</dbReference>
<evidence type="ECO:0000313" key="4">
    <source>
        <dbReference type="Proteomes" id="UP001231189"/>
    </source>
</evidence>
<organism evidence="3 4">
    <name type="scientific">Lolium multiflorum</name>
    <name type="common">Italian ryegrass</name>
    <name type="synonym">Lolium perenne subsp. multiflorum</name>
    <dbReference type="NCBI Taxonomy" id="4521"/>
    <lineage>
        <taxon>Eukaryota</taxon>
        <taxon>Viridiplantae</taxon>
        <taxon>Streptophyta</taxon>
        <taxon>Embryophyta</taxon>
        <taxon>Tracheophyta</taxon>
        <taxon>Spermatophyta</taxon>
        <taxon>Magnoliopsida</taxon>
        <taxon>Liliopsida</taxon>
        <taxon>Poales</taxon>
        <taxon>Poaceae</taxon>
        <taxon>BOP clade</taxon>
        <taxon>Pooideae</taxon>
        <taxon>Poodae</taxon>
        <taxon>Poeae</taxon>
        <taxon>Poeae Chloroplast Group 2 (Poeae type)</taxon>
        <taxon>Loliodinae</taxon>
        <taxon>Loliinae</taxon>
        <taxon>Lolium</taxon>
    </lineage>
</organism>
<dbReference type="PANTHER" id="PTHR48475">
    <property type="entry name" value="RIBONUCLEASE H"/>
    <property type="match status" value="1"/>
</dbReference>
<dbReference type="AlphaFoldDB" id="A0AAD8QLB6"/>
<dbReference type="GO" id="GO:0004523">
    <property type="term" value="F:RNA-DNA hybrid ribonuclease activity"/>
    <property type="evidence" value="ECO:0007669"/>
    <property type="project" value="InterPro"/>
</dbReference>
<protein>
    <recommendedName>
        <fullName evidence="2">RNase H type-1 domain-containing protein</fullName>
    </recommendedName>
</protein>
<dbReference type="Pfam" id="PF13456">
    <property type="entry name" value="RVT_3"/>
    <property type="match status" value="1"/>
</dbReference>
<dbReference type="InterPro" id="IPR036397">
    <property type="entry name" value="RNaseH_sf"/>
</dbReference>